<keyword evidence="1" id="KW-1133">Transmembrane helix</keyword>
<protein>
    <recommendedName>
        <fullName evidence="4">Lysine-specific metallo-endopeptidase domain-containing protein</fullName>
    </recommendedName>
</protein>
<keyword evidence="1" id="KW-0472">Membrane</keyword>
<keyword evidence="3" id="KW-1185">Reference proteome</keyword>
<proteinExistence type="predicted"/>
<comment type="caution">
    <text evidence="2">The sequence shown here is derived from an EMBL/GenBank/DDBJ whole genome shotgun (WGS) entry which is preliminary data.</text>
</comment>
<dbReference type="EMBL" id="JAPDRL010000082">
    <property type="protein sequence ID" value="KAJ9658830.1"/>
    <property type="molecule type" value="Genomic_DNA"/>
</dbReference>
<keyword evidence="1" id="KW-0812">Transmembrane</keyword>
<feature type="transmembrane region" description="Helical" evidence="1">
    <location>
        <begin position="474"/>
        <end position="494"/>
    </location>
</feature>
<organism evidence="2 3">
    <name type="scientific">Coniosporium apollinis</name>
    <dbReference type="NCBI Taxonomy" id="61459"/>
    <lineage>
        <taxon>Eukaryota</taxon>
        <taxon>Fungi</taxon>
        <taxon>Dikarya</taxon>
        <taxon>Ascomycota</taxon>
        <taxon>Pezizomycotina</taxon>
        <taxon>Dothideomycetes</taxon>
        <taxon>Dothideomycetes incertae sedis</taxon>
        <taxon>Coniosporium</taxon>
    </lineage>
</organism>
<feature type="transmembrane region" description="Helical" evidence="1">
    <location>
        <begin position="514"/>
        <end position="536"/>
    </location>
</feature>
<accession>A0ABQ9NKG0</accession>
<dbReference type="SUPFAM" id="SSF89372">
    <property type="entry name" value="Fucose-specific lectin"/>
    <property type="match status" value="2"/>
</dbReference>
<sequence>MSWKTFDMVGAGAVAEGSHIGAVSRKPDTMDIFFIAPNGSVRNWYCFPPHPWVQYELAPPGSAVPGGVASISMDDGHREVFWVGPSGSVEDAFWYERENKPFRRFQLSPPQSAALGAAICAQSRKPGIMNMWWIGPRGSVEAAFYVVPNPWKRYQIAPDGSAALTSGLTCLSREPITEELWWISPNGSVKGAFWYEGFDTWKRHQIAPPGSAALTSGVKAQSRIPAAMNMWWIGPRGSVEGAFTIVPNPWKRYQIAPDDRAALTSGIAATSRIPNSEEIWWVAPSGALMDAYWYEGAPWKVFELAPPGRARVNTRIAALSRQDDTMEVFFTGANGALCDQFWYDWGTRTLQGTISSGGLAALGGWATMFIKGDGYYRWNGNGHNSGMDGYHYHVTAVLNPKPKDAISNGPIVMLHQGYVGGTFTSGSRDNPWDINGFNPLINRHWPEYAEGKFEFYTEYTSSIGQAFESALGLLAKYVVGTALSGVGLIVFVGVEVGSLIKTGSLVPGARVLSGILWLAGPSNTLLSMAAAGIAAAGSRTREMTQAEYDWANREVYGSGLPPRQRIIITDTIGADNRAFVFPRFDGKITLNLGPEGFPNPMGWVKGKYTTPGEVFIHELCHAWQIAHTNLELALLADALVNQVRGSDSYRYGPAGPRFSDFNLEAQASIVNEWWSGAKTGTKKDENSPYYIYIVHNIRQGYLG</sequence>
<evidence type="ECO:0008006" key="4">
    <source>
        <dbReference type="Google" id="ProtNLM"/>
    </source>
</evidence>
<reference evidence="2" key="1">
    <citation type="submission" date="2022-10" db="EMBL/GenBank/DDBJ databases">
        <title>Culturing micro-colonial fungi from biological soil crusts in the Mojave desert and describing Neophaeococcomyces mojavensis, and introducing the new genera and species Taxawa tesnikishii.</title>
        <authorList>
            <person name="Kurbessoian T."/>
            <person name="Stajich J.E."/>
        </authorList>
    </citation>
    <scope>NUCLEOTIDE SEQUENCE</scope>
    <source>
        <strain evidence="2">TK_1</strain>
    </source>
</reference>
<name>A0ABQ9NKG0_9PEZI</name>
<evidence type="ECO:0000313" key="3">
    <source>
        <dbReference type="Proteomes" id="UP001172684"/>
    </source>
</evidence>
<evidence type="ECO:0000256" key="1">
    <source>
        <dbReference type="SAM" id="Phobius"/>
    </source>
</evidence>
<dbReference type="Gene3D" id="2.120.10.70">
    <property type="entry name" value="Fucose-specific lectin"/>
    <property type="match status" value="2"/>
</dbReference>
<evidence type="ECO:0000313" key="2">
    <source>
        <dbReference type="EMBL" id="KAJ9658830.1"/>
    </source>
</evidence>
<gene>
    <name evidence="2" type="ORF">H2201_007611</name>
</gene>
<dbReference type="Proteomes" id="UP001172684">
    <property type="component" value="Unassembled WGS sequence"/>
</dbReference>